<organism evidence="2 3">
    <name type="scientific">Gottschalkia acidurici (strain ATCC 7906 / DSM 604 / BCRC 14475 / CIP 104303 / KCTC 5404 / NCIMB 10678 / 9a)</name>
    <name type="common">Clostridium acidurici</name>
    <dbReference type="NCBI Taxonomy" id="1128398"/>
    <lineage>
        <taxon>Bacteria</taxon>
        <taxon>Bacillati</taxon>
        <taxon>Bacillota</taxon>
        <taxon>Tissierellia</taxon>
        <taxon>Tissierellales</taxon>
        <taxon>Gottschalkiaceae</taxon>
        <taxon>Gottschalkia</taxon>
    </lineage>
</organism>
<dbReference type="PATRIC" id="fig|1128398.3.peg.148"/>
<dbReference type="Gene3D" id="3.10.350.10">
    <property type="entry name" value="LysM domain"/>
    <property type="match status" value="1"/>
</dbReference>
<protein>
    <submittedName>
        <fullName evidence="2">Peptidoglycan-binding LysM</fullName>
    </submittedName>
</protein>
<keyword evidence="3" id="KW-1185">Reference proteome</keyword>
<dbReference type="AlphaFoldDB" id="K0ATQ0"/>
<dbReference type="eggNOG" id="COG1388">
    <property type="taxonomic scope" value="Bacteria"/>
</dbReference>
<gene>
    <name evidence="2" type="ordered locus">Curi_c01480</name>
</gene>
<proteinExistence type="predicted"/>
<dbReference type="Pfam" id="PF12673">
    <property type="entry name" value="SipL"/>
    <property type="match status" value="3"/>
</dbReference>
<reference evidence="2 3" key="1">
    <citation type="journal article" date="2012" name="PLoS ONE">
        <title>The purine-utilizing bacterium Clostridium acidurici 9a: a genome-guided metabolic reconsideration.</title>
        <authorList>
            <person name="Hartwich K."/>
            <person name="Poehlein A."/>
            <person name="Daniel R."/>
        </authorList>
    </citation>
    <scope>NUCLEOTIDE SEQUENCE [LARGE SCALE GENOMIC DNA]</scope>
    <source>
        <strain evidence="3">ATCC 7906 / DSM 604 / BCRC 14475 / CIP 104303 / KCTC 5404 / NCIMB 10678 / 9a</strain>
    </source>
</reference>
<dbReference type="InterPro" id="IPR036779">
    <property type="entry name" value="LysM_dom_sf"/>
</dbReference>
<feature type="domain" description="LysM" evidence="1">
    <location>
        <begin position="482"/>
        <end position="526"/>
    </location>
</feature>
<dbReference type="EMBL" id="CP003326">
    <property type="protein sequence ID" value="AFS77228.1"/>
    <property type="molecule type" value="Genomic_DNA"/>
</dbReference>
<evidence type="ECO:0000259" key="1">
    <source>
        <dbReference type="PROSITE" id="PS51782"/>
    </source>
</evidence>
<dbReference type="PROSITE" id="PS51782">
    <property type="entry name" value="LYSM"/>
    <property type="match status" value="1"/>
</dbReference>
<dbReference type="Proteomes" id="UP000006094">
    <property type="component" value="Chromosome"/>
</dbReference>
<name>K0ATQ0_GOTA9</name>
<dbReference type="STRING" id="1128398.Curi_c01480"/>
<dbReference type="InterPro" id="IPR018392">
    <property type="entry name" value="LysM"/>
</dbReference>
<evidence type="ECO:0000313" key="2">
    <source>
        <dbReference type="EMBL" id="AFS77228.1"/>
    </source>
</evidence>
<dbReference type="SMART" id="SM00257">
    <property type="entry name" value="LysM"/>
    <property type="match status" value="1"/>
</dbReference>
<sequence>MDFLYFEGGVFMAVELIKDRLKIDQLVGKEEIQSLVEGEITLPENKPKIENVITLDGSVEITNKLVREDRLIVTGIVNFKTLYTTEEDEEQSIHSLESKTDFREEILLEEEYPGAIPVVTADIEHLEYTKITDYKVAVKTVIDIRSKLQLDNTIDIVRDIQGGEGIQILKETIKYNDTIGSNTTRSVVKETFELEEEMPNVLDVLRVNAKVYEKETRVVEGKVIVGGALECFIMYFSDDEEKKINYISQEIPFTHFVEIPGAYKDMDYTLSLQSGDINYDVRGDINGDLRIIDVETSVRIEAKVYTQSEKEVTTDTYSTVKKFDVKNEQIVITENIGKHSVDETLKGVVEVGHGDKVEDICNISAKPVLSDYRILEGKVIIEGLIEVDMLYLSDTNSSLNSVKQEIPFKSYIDIEDTKSDIDVDIVNILDNIDYNKTSDKEVELEITLKNQVYINRVKNINIVKEAIELDEELDKKSRPSITIYMVQKEDTIWDIAKRYNTTVDEIIRTNDIVNQENIMPGEKIIIEKHVDTVYQL</sequence>
<dbReference type="SUPFAM" id="SSF54106">
    <property type="entry name" value="LysM domain"/>
    <property type="match status" value="1"/>
</dbReference>
<dbReference type="KEGG" id="cad:Curi_c01480"/>
<dbReference type="HOGENOM" id="CLU_037106_0_0_9"/>
<accession>K0ATQ0</accession>
<dbReference type="CDD" id="cd00118">
    <property type="entry name" value="LysM"/>
    <property type="match status" value="1"/>
</dbReference>
<evidence type="ECO:0000313" key="3">
    <source>
        <dbReference type="Proteomes" id="UP000006094"/>
    </source>
</evidence>
<dbReference type="InterPro" id="IPR024300">
    <property type="entry name" value="SipL_SPOCS_dom"/>
</dbReference>
<dbReference type="Pfam" id="PF01476">
    <property type="entry name" value="LysM"/>
    <property type="match status" value="1"/>
</dbReference>